<dbReference type="EMBL" id="CAJVQB010043618">
    <property type="protein sequence ID" value="CAG8831311.1"/>
    <property type="molecule type" value="Genomic_DNA"/>
</dbReference>
<keyword evidence="2" id="KW-1185">Reference proteome</keyword>
<dbReference type="Proteomes" id="UP000789901">
    <property type="component" value="Unassembled WGS sequence"/>
</dbReference>
<proteinExistence type="predicted"/>
<evidence type="ECO:0000313" key="1">
    <source>
        <dbReference type="EMBL" id="CAG8831311.1"/>
    </source>
</evidence>
<reference evidence="1 2" key="1">
    <citation type="submission" date="2021-06" db="EMBL/GenBank/DDBJ databases">
        <authorList>
            <person name="Kallberg Y."/>
            <person name="Tangrot J."/>
            <person name="Rosling A."/>
        </authorList>
    </citation>
    <scope>NUCLEOTIDE SEQUENCE [LARGE SCALE GENOMIC DNA]</scope>
    <source>
        <strain evidence="1 2">120-4 pot B 10/14</strain>
    </source>
</reference>
<sequence length="92" mass="10876">HVNMRSNSGNTFDEFTYKEKMLDKIEGYHTEESATKPLNQTEELLKHTIDKYFNEFIHGKDLDNIQKEQAKQFFQQEKGLFAQSTKELEKTS</sequence>
<organism evidence="1 2">
    <name type="scientific">Gigaspora margarita</name>
    <dbReference type="NCBI Taxonomy" id="4874"/>
    <lineage>
        <taxon>Eukaryota</taxon>
        <taxon>Fungi</taxon>
        <taxon>Fungi incertae sedis</taxon>
        <taxon>Mucoromycota</taxon>
        <taxon>Glomeromycotina</taxon>
        <taxon>Glomeromycetes</taxon>
        <taxon>Diversisporales</taxon>
        <taxon>Gigasporaceae</taxon>
        <taxon>Gigaspora</taxon>
    </lineage>
</organism>
<gene>
    <name evidence="1" type="ORF">GMARGA_LOCUS30625</name>
</gene>
<evidence type="ECO:0000313" key="2">
    <source>
        <dbReference type="Proteomes" id="UP000789901"/>
    </source>
</evidence>
<feature type="non-terminal residue" evidence="1">
    <location>
        <position position="1"/>
    </location>
</feature>
<protein>
    <submittedName>
        <fullName evidence="1">42789_t:CDS:1</fullName>
    </submittedName>
</protein>
<comment type="caution">
    <text evidence="1">The sequence shown here is derived from an EMBL/GenBank/DDBJ whole genome shotgun (WGS) entry which is preliminary data.</text>
</comment>
<feature type="non-terminal residue" evidence="1">
    <location>
        <position position="92"/>
    </location>
</feature>
<accession>A0ABN7WGH8</accession>
<name>A0ABN7WGH8_GIGMA</name>